<protein>
    <submittedName>
        <fullName evidence="2">Uncharacterized protein</fullName>
    </submittedName>
</protein>
<feature type="transmembrane region" description="Helical" evidence="1">
    <location>
        <begin position="28"/>
        <end position="48"/>
    </location>
</feature>
<evidence type="ECO:0000313" key="2">
    <source>
        <dbReference type="EMBL" id="EGW04130.1"/>
    </source>
</evidence>
<reference evidence="3" key="1">
    <citation type="journal article" date="2011" name="Nat. Biotechnol.">
        <title>The genomic sequence of the Chinese hamster ovary (CHO)-K1 cell line.</title>
        <authorList>
            <person name="Xu X."/>
            <person name="Nagarajan H."/>
            <person name="Lewis N.E."/>
            <person name="Pan S."/>
            <person name="Cai Z."/>
            <person name="Liu X."/>
            <person name="Chen W."/>
            <person name="Xie M."/>
            <person name="Wang W."/>
            <person name="Hammond S."/>
            <person name="Andersen M.R."/>
            <person name="Neff N."/>
            <person name="Passarelli B."/>
            <person name="Koh W."/>
            <person name="Fan H.C."/>
            <person name="Wang J."/>
            <person name="Gui Y."/>
            <person name="Lee K.H."/>
            <person name="Betenbaugh M.J."/>
            <person name="Quake S.R."/>
            <person name="Famili I."/>
            <person name="Palsson B.O."/>
            <person name="Wang J."/>
        </authorList>
    </citation>
    <scope>NUCLEOTIDE SEQUENCE [LARGE SCALE GENOMIC DNA]</scope>
    <source>
        <strain evidence="3">CHO K1 cell line</strain>
    </source>
</reference>
<dbReference type="Proteomes" id="UP000001075">
    <property type="component" value="Unassembled WGS sequence"/>
</dbReference>
<dbReference type="EMBL" id="JH000251">
    <property type="protein sequence ID" value="EGW04130.1"/>
    <property type="molecule type" value="Genomic_DNA"/>
</dbReference>
<keyword evidence="1" id="KW-0812">Transmembrane</keyword>
<dbReference type="InParanoid" id="G3HAG6"/>
<keyword evidence="1" id="KW-1133">Transmembrane helix</keyword>
<gene>
    <name evidence="2" type="ORF">I79_007417</name>
</gene>
<accession>G3HAG6</accession>
<evidence type="ECO:0000313" key="3">
    <source>
        <dbReference type="Proteomes" id="UP000001075"/>
    </source>
</evidence>
<keyword evidence="1" id="KW-0472">Membrane</keyword>
<name>G3HAG6_CRIGR</name>
<proteinExistence type="predicted"/>
<dbReference type="AlphaFoldDB" id="G3HAG6"/>
<evidence type="ECO:0000256" key="1">
    <source>
        <dbReference type="SAM" id="Phobius"/>
    </source>
</evidence>
<organism evidence="2 3">
    <name type="scientific">Cricetulus griseus</name>
    <name type="common">Chinese hamster</name>
    <name type="synonym">Cricetulus barabensis griseus</name>
    <dbReference type="NCBI Taxonomy" id="10029"/>
    <lineage>
        <taxon>Eukaryota</taxon>
        <taxon>Metazoa</taxon>
        <taxon>Chordata</taxon>
        <taxon>Craniata</taxon>
        <taxon>Vertebrata</taxon>
        <taxon>Euteleostomi</taxon>
        <taxon>Mammalia</taxon>
        <taxon>Eutheria</taxon>
        <taxon>Euarchontoglires</taxon>
        <taxon>Glires</taxon>
        <taxon>Rodentia</taxon>
        <taxon>Myomorpha</taxon>
        <taxon>Muroidea</taxon>
        <taxon>Cricetidae</taxon>
        <taxon>Cricetinae</taxon>
        <taxon>Cricetulus</taxon>
    </lineage>
</organism>
<sequence length="93" mass="10856">MNFSFVFGEEVFVQSNTKEQMIFHRYPVLRGPVLICLSVGYTGVWGMLSHSSCYLMLSPQKFELEPQSHQEHLTSFCQTTVSYWKMLELRSLI</sequence>